<name>A0A286UPE6_9AGAM</name>
<evidence type="ECO:0000313" key="1">
    <source>
        <dbReference type="EMBL" id="PAV21467.1"/>
    </source>
</evidence>
<dbReference type="Proteomes" id="UP000217199">
    <property type="component" value="Unassembled WGS sequence"/>
</dbReference>
<dbReference type="AlphaFoldDB" id="A0A286UPE6"/>
<dbReference type="InParanoid" id="A0A286UPE6"/>
<evidence type="ECO:0000313" key="2">
    <source>
        <dbReference type="Proteomes" id="UP000217199"/>
    </source>
</evidence>
<dbReference type="EMBL" id="NBII01000003">
    <property type="protein sequence ID" value="PAV21467.1"/>
    <property type="molecule type" value="Genomic_DNA"/>
</dbReference>
<proteinExistence type="predicted"/>
<protein>
    <submittedName>
        <fullName evidence="1">Uncharacterized protein</fullName>
    </submittedName>
</protein>
<organism evidence="1 2">
    <name type="scientific">Pyrrhoderma noxium</name>
    <dbReference type="NCBI Taxonomy" id="2282107"/>
    <lineage>
        <taxon>Eukaryota</taxon>
        <taxon>Fungi</taxon>
        <taxon>Dikarya</taxon>
        <taxon>Basidiomycota</taxon>
        <taxon>Agaricomycotina</taxon>
        <taxon>Agaricomycetes</taxon>
        <taxon>Hymenochaetales</taxon>
        <taxon>Hymenochaetaceae</taxon>
        <taxon>Pyrrhoderma</taxon>
    </lineage>
</organism>
<gene>
    <name evidence="1" type="ORF">PNOK_0409400</name>
</gene>
<comment type="caution">
    <text evidence="1">The sequence shown here is derived from an EMBL/GenBank/DDBJ whole genome shotgun (WGS) entry which is preliminary data.</text>
</comment>
<keyword evidence="2" id="KW-1185">Reference proteome</keyword>
<reference evidence="1 2" key="1">
    <citation type="journal article" date="2017" name="Mol. Ecol.">
        <title>Comparative and population genomic landscape of Phellinus noxius: A hypervariable fungus causing root rot in trees.</title>
        <authorList>
            <person name="Chung C.L."/>
            <person name="Lee T.J."/>
            <person name="Akiba M."/>
            <person name="Lee H.H."/>
            <person name="Kuo T.H."/>
            <person name="Liu D."/>
            <person name="Ke H.M."/>
            <person name="Yokoi T."/>
            <person name="Roa M.B."/>
            <person name="Lu M.J."/>
            <person name="Chang Y.Y."/>
            <person name="Ann P.J."/>
            <person name="Tsai J.N."/>
            <person name="Chen C.Y."/>
            <person name="Tzean S.S."/>
            <person name="Ota Y."/>
            <person name="Hattori T."/>
            <person name="Sahashi N."/>
            <person name="Liou R.F."/>
            <person name="Kikuchi T."/>
            <person name="Tsai I.J."/>
        </authorList>
    </citation>
    <scope>NUCLEOTIDE SEQUENCE [LARGE SCALE GENOMIC DNA]</scope>
    <source>
        <strain evidence="1 2">FFPRI411160</strain>
    </source>
</reference>
<sequence length="221" mass="24685">MRGSTVVALSIIIGFVVVSGFTQRFDSSLRCRLHGSGVRLEYAFNFSAQLDRLSIAYGLLIVIIATIKEFFYNSYVASPVSPRIVTRLEDWIDGIQGHRQKADCTSASALHSICTDPLSHTGSLLLRPNDSVSERCASETAAVPFAFSNRADHSDLALNLPYQNTPAPTLVSNLLDIPSTQDEETITQNQEVDLRRCPFPPFYKQLGLRYNQTMHWHHSRV</sequence>
<accession>A0A286UPE6</accession>